<sequence>MSITAQTAALRPTPAQLRWQRAGVAAFFHFGLNTFFGVEWSDGTLPPSGFDPARLDARQWVAAARTAGARHVVLTAKHHDGFCLWPTATTDYSVAASPWRDGGGDVVRELADACAEAGMGFGVYLSPWDRHERRYDDPAAYDDFYCAQLTELCTRYGDLVEVWFDGAGSAGRSYDWERIIGIVREHQPDAVVFNMGDPDIRWVGNEDGLAEDPVEYVADTTPNDVHTDATLGFGGARYLPPECDVSLRHGWFWQPDDEPKSLEHLLGIHYRSVGLGANLLLNLPPNREGLIDAVDVARLEEYAAELTRRFGAPHEGVLTALGDGVWRVEFACDVTIDHLELEEVLEDGQRIAGHRVRAADPAEGAGEEICAGGTVGIRRLHAFPARAVRRILIELDGPADGAAPALAAVRAYRTGAESAPAVPSTEEYRAADDDMIMM</sequence>
<comment type="similarity">
    <text evidence="2">Belongs to the glycosyl hydrolase 29 family.</text>
</comment>
<dbReference type="PANTHER" id="PTHR10030">
    <property type="entry name" value="ALPHA-L-FUCOSIDASE"/>
    <property type="match status" value="1"/>
</dbReference>
<keyword evidence="9" id="KW-1185">Reference proteome</keyword>
<evidence type="ECO:0000256" key="2">
    <source>
        <dbReference type="ARBA" id="ARBA00007951"/>
    </source>
</evidence>
<evidence type="ECO:0000259" key="7">
    <source>
        <dbReference type="Pfam" id="PF01120"/>
    </source>
</evidence>
<dbReference type="Gene3D" id="2.60.120.260">
    <property type="entry name" value="Galactose-binding domain-like"/>
    <property type="match status" value="1"/>
</dbReference>
<dbReference type="PANTHER" id="PTHR10030:SF37">
    <property type="entry name" value="ALPHA-L-FUCOSIDASE-RELATED"/>
    <property type="match status" value="1"/>
</dbReference>
<keyword evidence="4" id="KW-0732">Signal</keyword>
<dbReference type="InterPro" id="IPR017853">
    <property type="entry name" value="GH"/>
</dbReference>
<protein>
    <recommendedName>
        <fullName evidence="3">alpha-L-fucosidase</fullName>
        <ecNumber evidence="3">3.2.1.51</ecNumber>
    </recommendedName>
</protein>
<keyword evidence="6" id="KW-0326">Glycosidase</keyword>
<evidence type="ECO:0000256" key="6">
    <source>
        <dbReference type="ARBA" id="ARBA00023295"/>
    </source>
</evidence>
<dbReference type="PRINTS" id="PR00741">
    <property type="entry name" value="GLHYDRLASE29"/>
</dbReference>
<proteinExistence type="inferred from homology"/>
<reference evidence="8 9" key="1">
    <citation type="submission" date="2023-08" db="EMBL/GenBank/DDBJ databases">
        <title>Microbacterium sp. nov., isolated from a waste landfill.</title>
        <authorList>
            <person name="Wen W."/>
        </authorList>
    </citation>
    <scope>NUCLEOTIDE SEQUENCE [LARGE SCALE GENOMIC DNA]</scope>
    <source>
        <strain evidence="8 9">ASV81</strain>
    </source>
</reference>
<evidence type="ECO:0000256" key="3">
    <source>
        <dbReference type="ARBA" id="ARBA00012662"/>
    </source>
</evidence>
<dbReference type="SMART" id="SM00812">
    <property type="entry name" value="Alpha_L_fucos"/>
    <property type="match status" value="1"/>
</dbReference>
<dbReference type="EC" id="3.2.1.51" evidence="3"/>
<keyword evidence="5" id="KW-0378">Hydrolase</keyword>
<dbReference type="InterPro" id="IPR016286">
    <property type="entry name" value="FUC_metazoa-typ"/>
</dbReference>
<evidence type="ECO:0000256" key="1">
    <source>
        <dbReference type="ARBA" id="ARBA00004071"/>
    </source>
</evidence>
<dbReference type="InterPro" id="IPR057739">
    <property type="entry name" value="Glyco_hydro_29_N"/>
</dbReference>
<organism evidence="8 9">
    <name type="scientific">Microbacterium capsulatum</name>
    <dbReference type="NCBI Taxonomy" id="3041921"/>
    <lineage>
        <taxon>Bacteria</taxon>
        <taxon>Bacillati</taxon>
        <taxon>Actinomycetota</taxon>
        <taxon>Actinomycetes</taxon>
        <taxon>Micrococcales</taxon>
        <taxon>Microbacteriaceae</taxon>
        <taxon>Microbacterium</taxon>
    </lineage>
</organism>
<dbReference type="Gene3D" id="3.20.20.80">
    <property type="entry name" value="Glycosidases"/>
    <property type="match status" value="1"/>
</dbReference>
<gene>
    <name evidence="8" type="ORF">RBR11_05555</name>
</gene>
<accession>A0ABU0XE27</accession>
<dbReference type="Proteomes" id="UP001230289">
    <property type="component" value="Unassembled WGS sequence"/>
</dbReference>
<comment type="function">
    <text evidence="1">Alpha-L-fucosidase is responsible for hydrolyzing the alpha-1,6-linked fucose joined to the reducing-end N-acetylglucosamine of the carbohydrate moieties of glycoproteins.</text>
</comment>
<dbReference type="EMBL" id="JAVFCB010000003">
    <property type="protein sequence ID" value="MDQ4213374.1"/>
    <property type="molecule type" value="Genomic_DNA"/>
</dbReference>
<dbReference type="Pfam" id="PF01120">
    <property type="entry name" value="Alpha_L_fucos"/>
    <property type="match status" value="1"/>
</dbReference>
<dbReference type="SUPFAM" id="SSF51445">
    <property type="entry name" value="(Trans)glycosidases"/>
    <property type="match status" value="1"/>
</dbReference>
<comment type="caution">
    <text evidence="8">The sequence shown here is derived from an EMBL/GenBank/DDBJ whole genome shotgun (WGS) entry which is preliminary data.</text>
</comment>
<evidence type="ECO:0000256" key="5">
    <source>
        <dbReference type="ARBA" id="ARBA00022801"/>
    </source>
</evidence>
<feature type="domain" description="Glycoside hydrolase family 29 N-terminal" evidence="7">
    <location>
        <begin position="49"/>
        <end position="303"/>
    </location>
</feature>
<evidence type="ECO:0000256" key="4">
    <source>
        <dbReference type="ARBA" id="ARBA00022729"/>
    </source>
</evidence>
<dbReference type="RefSeq" id="WP_308488322.1">
    <property type="nucleotide sequence ID" value="NZ_JAVFCB010000003.1"/>
</dbReference>
<name>A0ABU0XE27_9MICO</name>
<dbReference type="InterPro" id="IPR000933">
    <property type="entry name" value="Glyco_hydro_29"/>
</dbReference>
<evidence type="ECO:0000313" key="8">
    <source>
        <dbReference type="EMBL" id="MDQ4213374.1"/>
    </source>
</evidence>
<evidence type="ECO:0000313" key="9">
    <source>
        <dbReference type="Proteomes" id="UP001230289"/>
    </source>
</evidence>